<evidence type="ECO:0000256" key="5">
    <source>
        <dbReference type="ARBA" id="ARBA00022801"/>
    </source>
</evidence>
<keyword evidence="4 10" id="KW-0547">Nucleotide-binding</keyword>
<dbReference type="Pfam" id="PF01725">
    <property type="entry name" value="Ham1p_like"/>
    <property type="match status" value="1"/>
</dbReference>
<dbReference type="GO" id="GO:0000166">
    <property type="term" value="F:nucleotide binding"/>
    <property type="evidence" value="ECO:0007669"/>
    <property type="project" value="UniProtKB-KW"/>
</dbReference>
<dbReference type="EC" id="3.6.1.66" evidence="10"/>
<evidence type="ECO:0000256" key="3">
    <source>
        <dbReference type="ARBA" id="ARBA00022723"/>
    </source>
</evidence>
<evidence type="ECO:0000256" key="1">
    <source>
        <dbReference type="ARBA" id="ARBA00008023"/>
    </source>
</evidence>
<name>A0A1B2I2A9_9BACT</name>
<dbReference type="AlphaFoldDB" id="A0A1B2I2A9"/>
<evidence type="ECO:0000256" key="8">
    <source>
        <dbReference type="ARBA" id="ARBA00051875"/>
    </source>
</evidence>
<dbReference type="GO" id="GO:0046872">
    <property type="term" value="F:metal ion binding"/>
    <property type="evidence" value="ECO:0007669"/>
    <property type="project" value="UniProtKB-KW"/>
</dbReference>
<dbReference type="GO" id="GO:0009146">
    <property type="term" value="P:purine nucleoside triphosphate catabolic process"/>
    <property type="evidence" value="ECO:0007669"/>
    <property type="project" value="UniProtKB-UniRule"/>
</dbReference>
<dbReference type="GO" id="GO:0005829">
    <property type="term" value="C:cytosol"/>
    <property type="evidence" value="ECO:0007669"/>
    <property type="project" value="TreeGrafter"/>
</dbReference>
<dbReference type="CDD" id="cd00515">
    <property type="entry name" value="HAM1"/>
    <property type="match status" value="1"/>
</dbReference>
<feature type="binding site" evidence="10">
    <location>
        <position position="70"/>
    </location>
    <ligand>
        <name>substrate</name>
    </ligand>
</feature>
<protein>
    <recommendedName>
        <fullName evidence="10">dITP/XTP pyrophosphatase</fullName>
        <ecNumber evidence="10">3.6.1.66</ecNumber>
    </recommendedName>
    <alternativeName>
        <fullName evidence="10">Non-canonical purine NTP pyrophosphatase</fullName>
    </alternativeName>
    <alternativeName>
        <fullName evidence="10">Non-standard purine NTP pyrophosphatase</fullName>
    </alternativeName>
    <alternativeName>
        <fullName evidence="10">Nucleoside-triphosphate diphosphatase</fullName>
    </alternativeName>
    <alternativeName>
        <fullName evidence="10">Nucleoside-triphosphate pyrophosphatase</fullName>
        <shortName evidence="10">NTPase</shortName>
    </alternativeName>
</protein>
<dbReference type="EMBL" id="CP016757">
    <property type="protein sequence ID" value="ANZ44092.1"/>
    <property type="molecule type" value="Genomic_DNA"/>
</dbReference>
<dbReference type="Proteomes" id="UP000093044">
    <property type="component" value="Chromosome"/>
</dbReference>
<feature type="binding site" evidence="10">
    <location>
        <position position="172"/>
    </location>
    <ligand>
        <name>substrate</name>
    </ligand>
</feature>
<dbReference type="OrthoDB" id="9807456at2"/>
<dbReference type="InterPro" id="IPR020922">
    <property type="entry name" value="dITP/XTP_pyrophosphatase"/>
</dbReference>
<dbReference type="GO" id="GO:0036220">
    <property type="term" value="F:ITP diphosphatase activity"/>
    <property type="evidence" value="ECO:0007669"/>
    <property type="project" value="UniProtKB-UniRule"/>
</dbReference>
<keyword evidence="7 10" id="KW-0546">Nucleotide metabolism</keyword>
<comment type="function">
    <text evidence="10">Pyrophosphatase that catalyzes the hydrolysis of nucleoside triphosphates to their monophosphate derivatives, with a high preference for the non-canonical purine nucleotides XTP (xanthosine triphosphate), dITP (deoxyinosine triphosphate) and ITP. Seems to function as a house-cleaning enzyme that removes non-canonical purine nucleotides from the nucleotide pool, thus preventing their incorporation into DNA/RNA and avoiding chromosomal lesions.</text>
</comment>
<dbReference type="GO" id="GO:0036222">
    <property type="term" value="F:XTP diphosphatase activity"/>
    <property type="evidence" value="ECO:0007669"/>
    <property type="project" value="UniProtKB-UniRule"/>
</dbReference>
<evidence type="ECO:0000256" key="6">
    <source>
        <dbReference type="ARBA" id="ARBA00022842"/>
    </source>
</evidence>
<reference evidence="12" key="1">
    <citation type="submission" date="2016-08" db="EMBL/GenBank/DDBJ databases">
        <title>Complete genome of Cloacibacillus porcorum.</title>
        <authorList>
            <person name="Looft T."/>
            <person name="Bayles D.O."/>
            <person name="Alt D.P."/>
        </authorList>
    </citation>
    <scope>NUCLEOTIDE SEQUENCE [LARGE SCALE GENOMIC DNA]</scope>
    <source>
        <strain evidence="12">CL-84</strain>
    </source>
</reference>
<keyword evidence="5 10" id="KW-0378">Hydrolase</keyword>
<dbReference type="RefSeq" id="WP_066742798.1">
    <property type="nucleotide sequence ID" value="NZ_CP016757.1"/>
</dbReference>
<accession>A0A1B2I2A9</accession>
<comment type="subunit">
    <text evidence="2 10">Homodimer.</text>
</comment>
<evidence type="ECO:0000256" key="9">
    <source>
        <dbReference type="ARBA" id="ARBA00052017"/>
    </source>
</evidence>
<comment type="similarity">
    <text evidence="1 10 11">Belongs to the HAM1 NTPase family.</text>
</comment>
<dbReference type="FunFam" id="3.90.950.10:FF:000001">
    <property type="entry name" value="dITP/XTP pyrophosphatase"/>
    <property type="match status" value="1"/>
</dbReference>
<comment type="catalytic activity">
    <reaction evidence="8 10">
        <text>dITP + H2O = dIMP + diphosphate + H(+)</text>
        <dbReference type="Rhea" id="RHEA:28342"/>
        <dbReference type="ChEBI" id="CHEBI:15377"/>
        <dbReference type="ChEBI" id="CHEBI:15378"/>
        <dbReference type="ChEBI" id="CHEBI:33019"/>
        <dbReference type="ChEBI" id="CHEBI:61194"/>
        <dbReference type="ChEBI" id="CHEBI:61382"/>
        <dbReference type="EC" id="3.6.1.66"/>
    </reaction>
</comment>
<feature type="binding site" evidence="10">
    <location>
        <position position="69"/>
    </location>
    <ligand>
        <name>Mg(2+)</name>
        <dbReference type="ChEBI" id="CHEBI:18420"/>
    </ligand>
</feature>
<keyword evidence="13" id="KW-1185">Reference proteome</keyword>
<gene>
    <name evidence="12" type="ORF">BED41_02700</name>
</gene>
<feature type="binding site" evidence="10">
    <location>
        <position position="40"/>
    </location>
    <ligand>
        <name>Mg(2+)</name>
        <dbReference type="ChEBI" id="CHEBI:18420"/>
    </ligand>
</feature>
<evidence type="ECO:0000313" key="13">
    <source>
        <dbReference type="Proteomes" id="UP000093044"/>
    </source>
</evidence>
<dbReference type="NCBIfam" id="TIGR00042">
    <property type="entry name" value="RdgB/HAM1 family non-canonical purine NTP pyrophosphatase"/>
    <property type="match status" value="1"/>
</dbReference>
<dbReference type="InterPro" id="IPR029001">
    <property type="entry name" value="ITPase-like_fam"/>
</dbReference>
<dbReference type="InterPro" id="IPR002637">
    <property type="entry name" value="RdgB/HAM1"/>
</dbReference>
<comment type="catalytic activity">
    <reaction evidence="9 10">
        <text>XTP + H2O = XMP + diphosphate + H(+)</text>
        <dbReference type="Rhea" id="RHEA:28610"/>
        <dbReference type="ChEBI" id="CHEBI:15377"/>
        <dbReference type="ChEBI" id="CHEBI:15378"/>
        <dbReference type="ChEBI" id="CHEBI:33019"/>
        <dbReference type="ChEBI" id="CHEBI:57464"/>
        <dbReference type="ChEBI" id="CHEBI:61314"/>
        <dbReference type="EC" id="3.6.1.66"/>
    </reaction>
</comment>
<dbReference type="SUPFAM" id="SSF52972">
    <property type="entry name" value="ITPase-like"/>
    <property type="match status" value="1"/>
</dbReference>
<sequence>MQMILASTNRGKYREMKAQLEPLNIELLFGGDFERPLEVDETGESYAENALLKARAWAEAIGLPALADDSGLEAEALGGIPGIHSARIIAGSDRDRMYWLLGEMKDKEDRRGRFACAIAVVFPDKKEPLTVTKYCPGHITREPAGESGFGYDPIFVPDGFDRTFAELGDEIKNKISHRAMAVKGIAEKLIPVVQSYAVRGM</sequence>
<dbReference type="STRING" id="1197717.BED41_02700"/>
<feature type="binding site" evidence="10">
    <location>
        <begin position="149"/>
        <end position="152"/>
    </location>
    <ligand>
        <name>substrate</name>
    </ligand>
</feature>
<dbReference type="HAMAP" id="MF_01405">
    <property type="entry name" value="Non_canon_purine_NTPase"/>
    <property type="match status" value="1"/>
</dbReference>
<evidence type="ECO:0000256" key="7">
    <source>
        <dbReference type="ARBA" id="ARBA00023080"/>
    </source>
</evidence>
<evidence type="ECO:0000313" key="12">
    <source>
        <dbReference type="EMBL" id="ANZ44092.1"/>
    </source>
</evidence>
<dbReference type="GeneID" id="83056761"/>
<comment type="catalytic activity">
    <reaction evidence="10">
        <text>ITP + H2O = IMP + diphosphate + H(+)</text>
        <dbReference type="Rhea" id="RHEA:29399"/>
        <dbReference type="ChEBI" id="CHEBI:15377"/>
        <dbReference type="ChEBI" id="CHEBI:15378"/>
        <dbReference type="ChEBI" id="CHEBI:33019"/>
        <dbReference type="ChEBI" id="CHEBI:58053"/>
        <dbReference type="ChEBI" id="CHEBI:61402"/>
        <dbReference type="EC" id="3.6.1.66"/>
    </reaction>
</comment>
<evidence type="ECO:0000256" key="4">
    <source>
        <dbReference type="ARBA" id="ARBA00022741"/>
    </source>
</evidence>
<dbReference type="PANTHER" id="PTHR11067">
    <property type="entry name" value="INOSINE TRIPHOSPHATE PYROPHOSPHATASE/HAM1 PROTEIN"/>
    <property type="match status" value="1"/>
</dbReference>
<evidence type="ECO:0000256" key="10">
    <source>
        <dbReference type="HAMAP-Rule" id="MF_01405"/>
    </source>
</evidence>
<dbReference type="PANTHER" id="PTHR11067:SF9">
    <property type="entry name" value="INOSINE TRIPHOSPHATE PYROPHOSPHATASE"/>
    <property type="match status" value="1"/>
</dbReference>
<feature type="active site" description="Proton acceptor" evidence="10">
    <location>
        <position position="69"/>
    </location>
</feature>
<evidence type="ECO:0000256" key="2">
    <source>
        <dbReference type="ARBA" id="ARBA00011738"/>
    </source>
</evidence>
<feature type="binding site" evidence="10">
    <location>
        <begin position="177"/>
        <end position="178"/>
    </location>
    <ligand>
        <name>substrate</name>
    </ligand>
</feature>
<dbReference type="KEGG" id="cpor:BED41_02700"/>
<proteinExistence type="inferred from homology"/>
<dbReference type="Gene3D" id="3.90.950.10">
    <property type="match status" value="1"/>
</dbReference>
<keyword evidence="6 10" id="KW-0460">Magnesium</keyword>
<comment type="cofactor">
    <cofactor evidence="10">
        <name>Mg(2+)</name>
        <dbReference type="ChEBI" id="CHEBI:18420"/>
    </cofactor>
    <text evidence="10">Binds 1 Mg(2+) ion per subunit.</text>
</comment>
<evidence type="ECO:0000256" key="11">
    <source>
        <dbReference type="RuleBase" id="RU003781"/>
    </source>
</evidence>
<feature type="binding site" evidence="10">
    <location>
        <begin position="7"/>
        <end position="12"/>
    </location>
    <ligand>
        <name>substrate</name>
    </ligand>
</feature>
<dbReference type="GO" id="GO:0035870">
    <property type="term" value="F:dITP diphosphatase activity"/>
    <property type="evidence" value="ECO:0007669"/>
    <property type="project" value="UniProtKB-UniRule"/>
</dbReference>
<dbReference type="GO" id="GO:0017111">
    <property type="term" value="F:ribonucleoside triphosphate phosphatase activity"/>
    <property type="evidence" value="ECO:0007669"/>
    <property type="project" value="InterPro"/>
</dbReference>
<keyword evidence="3 10" id="KW-0479">Metal-binding</keyword>
<organism evidence="12 13">
    <name type="scientific">Cloacibacillus porcorum</name>
    <dbReference type="NCBI Taxonomy" id="1197717"/>
    <lineage>
        <taxon>Bacteria</taxon>
        <taxon>Thermotogati</taxon>
        <taxon>Synergistota</taxon>
        <taxon>Synergistia</taxon>
        <taxon>Synergistales</taxon>
        <taxon>Synergistaceae</taxon>
        <taxon>Cloacibacillus</taxon>
    </lineage>
</organism>
<dbReference type="GO" id="GO:0009117">
    <property type="term" value="P:nucleotide metabolic process"/>
    <property type="evidence" value="ECO:0007669"/>
    <property type="project" value="UniProtKB-KW"/>
</dbReference>